<comment type="caution">
    <text evidence="2">The sequence shown here is derived from an EMBL/GenBank/DDBJ whole genome shotgun (WGS) entry which is preliminary data.</text>
</comment>
<dbReference type="AlphaFoldDB" id="A0A2N0BC50"/>
<evidence type="ECO:0000313" key="3">
    <source>
        <dbReference type="Proteomes" id="UP000232122"/>
    </source>
</evidence>
<reference evidence="1" key="3">
    <citation type="submission" date="2023-10" db="EMBL/GenBank/DDBJ databases">
        <authorList>
            <person name="Picardeau M."/>
            <person name="Thibeaux R."/>
        </authorList>
    </citation>
    <scope>NUCLEOTIDE SEQUENCE</scope>
    <source>
        <strain evidence="1">ATI7-C-A5</strain>
    </source>
</reference>
<dbReference type="InterPro" id="IPR011458">
    <property type="entry name" value="DUF1564"/>
</dbReference>
<proteinExistence type="predicted"/>
<accession>A0A2N0BI83</accession>
<keyword evidence="3" id="KW-1185">Reference proteome</keyword>
<dbReference type="OrthoDB" id="9888773at2"/>
<dbReference type="Pfam" id="PF07600">
    <property type="entry name" value="DUF1564"/>
    <property type="match status" value="1"/>
</dbReference>
<name>A0A2N0BC50_9LEPT</name>
<evidence type="ECO:0000313" key="2">
    <source>
        <dbReference type="EMBL" id="PJZ94119.1"/>
    </source>
</evidence>
<dbReference type="EMBL" id="NPEF02000013">
    <property type="protein sequence ID" value="MDV6236374.1"/>
    <property type="molecule type" value="Genomic_DNA"/>
</dbReference>
<dbReference type="EMBL" id="NPEF01000027">
    <property type="protein sequence ID" value="PJZ94119.1"/>
    <property type="molecule type" value="Genomic_DNA"/>
</dbReference>
<organism evidence="2">
    <name type="scientific">Leptospira ellisii</name>
    <dbReference type="NCBI Taxonomy" id="2023197"/>
    <lineage>
        <taxon>Bacteria</taxon>
        <taxon>Pseudomonadati</taxon>
        <taxon>Spirochaetota</taxon>
        <taxon>Spirochaetia</taxon>
        <taxon>Leptospirales</taxon>
        <taxon>Leptospiraceae</taxon>
        <taxon>Leptospira</taxon>
    </lineage>
</organism>
<dbReference type="RefSeq" id="WP_100747666.1">
    <property type="nucleotide sequence ID" value="NZ_NPEF02000013.1"/>
</dbReference>
<dbReference type="Proteomes" id="UP000232122">
    <property type="component" value="Unassembled WGS sequence"/>
</dbReference>
<gene>
    <name evidence="1" type="ORF">CH379_012125</name>
    <name evidence="2" type="ORF">CH379_04250</name>
</gene>
<protein>
    <submittedName>
        <fullName evidence="1">DUF1564 family protein</fullName>
    </submittedName>
</protein>
<evidence type="ECO:0000313" key="1">
    <source>
        <dbReference type="EMBL" id="MDV6236374.1"/>
    </source>
</evidence>
<sequence length="182" mass="20923">MDRIFLSSHHTLKSPLNEEKQRMITLLVPETTRMRLSAERQKSLGKNLPHLLRKYAKLVSSQSRINGEATSVLYQKKQGQLAKISVRMETKYWNLLGVLASAHGVSRCLLYNYLLSLDEAEVGDFTEKVLNDGVPAFSNIYRYIWHLDTTKNTAQKNLEIFPNPIKVPFDPRTYLLIDQTDS</sequence>
<reference evidence="2" key="1">
    <citation type="submission" date="2017-07" db="EMBL/GenBank/DDBJ databases">
        <title>Leptospira spp. isolated from tropical soils.</title>
        <authorList>
            <person name="Thibeaux R."/>
            <person name="Iraola G."/>
            <person name="Ferres I."/>
            <person name="Bierque E."/>
            <person name="Girault D."/>
            <person name="Soupe-Gilbert M.-E."/>
            <person name="Picardeau M."/>
            <person name="Goarant C."/>
        </authorList>
    </citation>
    <scope>NUCLEOTIDE SEQUENCE [LARGE SCALE GENOMIC DNA]</scope>
    <source>
        <strain evidence="2">ATI7-C-A5</strain>
    </source>
</reference>
<reference evidence="1 3" key="2">
    <citation type="journal article" date="2018" name="Microb. Genom.">
        <title>Deciphering the unexplored Leptospira diversity from soils uncovers genomic evolution to virulence.</title>
        <authorList>
            <person name="Thibeaux R."/>
            <person name="Iraola G."/>
            <person name="Ferres I."/>
            <person name="Bierque E."/>
            <person name="Girault D."/>
            <person name="Soupe-Gilbert M.E."/>
            <person name="Picardeau M."/>
            <person name="Goarant C."/>
        </authorList>
    </citation>
    <scope>NUCLEOTIDE SEQUENCE [LARGE SCALE GENOMIC DNA]</scope>
    <source>
        <strain evidence="1 3">ATI7-C-A5</strain>
    </source>
</reference>
<accession>A0A2N0BC50</accession>